<dbReference type="SMART" id="SM00355">
    <property type="entry name" value="ZnF_C2H2"/>
    <property type="match status" value="2"/>
</dbReference>
<dbReference type="GeneID" id="111109387"/>
<evidence type="ECO:0000256" key="1">
    <source>
        <dbReference type="PROSITE-ProRule" id="PRU00042"/>
    </source>
</evidence>
<keyword evidence="1" id="KW-0479">Metal-binding</keyword>
<dbReference type="AlphaFoldDB" id="A0A8B8BCN4"/>
<keyword evidence="1" id="KW-0863">Zinc-finger</keyword>
<name>A0A8B8BCN4_CRAVI</name>
<dbReference type="KEGG" id="cvn:111109387"/>
<dbReference type="Proteomes" id="UP000694844">
    <property type="component" value="Chromosome 8"/>
</dbReference>
<keyword evidence="4" id="KW-1185">Reference proteome</keyword>
<dbReference type="OrthoDB" id="3561125at2759"/>
<gene>
    <name evidence="5" type="primary">LOC111109387</name>
</gene>
<accession>A0A8B8BCN4</accession>
<evidence type="ECO:0000313" key="4">
    <source>
        <dbReference type="Proteomes" id="UP000694844"/>
    </source>
</evidence>
<dbReference type="PROSITE" id="PS50157">
    <property type="entry name" value="ZINC_FINGER_C2H2_2"/>
    <property type="match status" value="1"/>
</dbReference>
<evidence type="ECO:0000256" key="2">
    <source>
        <dbReference type="SAM" id="MobiDB-lite"/>
    </source>
</evidence>
<feature type="compositionally biased region" description="Basic and acidic residues" evidence="2">
    <location>
        <begin position="112"/>
        <end position="148"/>
    </location>
</feature>
<feature type="domain" description="C2H2-type" evidence="3">
    <location>
        <begin position="42"/>
        <end position="69"/>
    </location>
</feature>
<dbReference type="Gene3D" id="3.30.160.60">
    <property type="entry name" value="Classic Zinc Finger"/>
    <property type="match status" value="1"/>
</dbReference>
<feature type="compositionally biased region" description="Acidic residues" evidence="2">
    <location>
        <begin position="98"/>
        <end position="111"/>
    </location>
</feature>
<evidence type="ECO:0000313" key="5">
    <source>
        <dbReference type="RefSeq" id="XP_022301175.1"/>
    </source>
</evidence>
<proteinExistence type="predicted"/>
<dbReference type="InterPro" id="IPR013087">
    <property type="entry name" value="Znf_C2H2_type"/>
</dbReference>
<protein>
    <submittedName>
        <fullName evidence="5">Zinc finger protein 296-like</fullName>
    </submittedName>
</protein>
<sequence>MPLTKTTPRKNKCPMCPFKTVDFEALKTHISECGLRQIEKRFHCEKCNYNTNKNANLVRHKKRHSQESQSQVNSEPEKFAASPISPLEADSIIGNVSEDSDVEESSSDESEKEDRPGRDEKSQQEMKRPNDDKVSELEVRRTIRKPREPTPVQVPKRKAGDERFQSTLKKTIKAVNHFLPRPKIPRPSQMVDEVFKLGKPEIERVPVPVAPQMTSKVHVGVQTTLTKRKVVWTTARWKEGDRDMERVEMIEELLD</sequence>
<evidence type="ECO:0000259" key="3">
    <source>
        <dbReference type="PROSITE" id="PS50157"/>
    </source>
</evidence>
<dbReference type="GO" id="GO:0008270">
    <property type="term" value="F:zinc ion binding"/>
    <property type="evidence" value="ECO:0007669"/>
    <property type="project" value="UniProtKB-KW"/>
</dbReference>
<reference evidence="5" key="1">
    <citation type="submission" date="2025-08" db="UniProtKB">
        <authorList>
            <consortium name="RefSeq"/>
        </authorList>
    </citation>
    <scope>IDENTIFICATION</scope>
    <source>
        <tissue evidence="5">Whole sample</tissue>
    </source>
</reference>
<feature type="region of interest" description="Disordered" evidence="2">
    <location>
        <begin position="59"/>
        <end position="162"/>
    </location>
</feature>
<organism evidence="4 5">
    <name type="scientific">Crassostrea virginica</name>
    <name type="common">Eastern oyster</name>
    <dbReference type="NCBI Taxonomy" id="6565"/>
    <lineage>
        <taxon>Eukaryota</taxon>
        <taxon>Metazoa</taxon>
        <taxon>Spiralia</taxon>
        <taxon>Lophotrochozoa</taxon>
        <taxon>Mollusca</taxon>
        <taxon>Bivalvia</taxon>
        <taxon>Autobranchia</taxon>
        <taxon>Pteriomorphia</taxon>
        <taxon>Ostreida</taxon>
        <taxon>Ostreoidea</taxon>
        <taxon>Ostreidae</taxon>
        <taxon>Crassostrea</taxon>
    </lineage>
</organism>
<dbReference type="RefSeq" id="XP_022301175.1">
    <property type="nucleotide sequence ID" value="XM_022445467.1"/>
</dbReference>
<keyword evidence="1" id="KW-0862">Zinc</keyword>